<gene>
    <name evidence="2" type="ORF">AW08_03423</name>
</gene>
<reference evidence="2" key="1">
    <citation type="submission" date="2014-02" db="EMBL/GenBank/DDBJ databases">
        <title>Expanding our view of genomic diversity in Candidatus Accumulibacter clades.</title>
        <authorList>
            <person name="Skennerton C.T."/>
            <person name="Barr J.J."/>
            <person name="Slater F.R."/>
            <person name="Bond P.L."/>
            <person name="Tyson G.W."/>
        </authorList>
    </citation>
    <scope>NUCLEOTIDE SEQUENCE [LARGE SCALE GENOMIC DNA]</scope>
</reference>
<comment type="caution">
    <text evidence="2">The sequence shown here is derived from an EMBL/GenBank/DDBJ whole genome shotgun (WGS) entry which is preliminary data.</text>
</comment>
<evidence type="ECO:0000313" key="2">
    <source>
        <dbReference type="EMBL" id="EXI65151.1"/>
    </source>
</evidence>
<proteinExistence type="predicted"/>
<feature type="compositionally biased region" description="Acidic residues" evidence="1">
    <location>
        <begin position="37"/>
        <end position="48"/>
    </location>
</feature>
<feature type="region of interest" description="Disordered" evidence="1">
    <location>
        <begin position="30"/>
        <end position="90"/>
    </location>
</feature>
<evidence type="ECO:0000313" key="3">
    <source>
        <dbReference type="Proteomes" id="UP000020218"/>
    </source>
</evidence>
<name>A0A011MRD3_9PROT</name>
<keyword evidence="3" id="KW-1185">Reference proteome</keyword>
<dbReference type="PATRIC" id="fig|1454001.3.peg.3463"/>
<protein>
    <submittedName>
        <fullName evidence="2">Uncharacterized protein</fullName>
    </submittedName>
</protein>
<feature type="region of interest" description="Disordered" evidence="1">
    <location>
        <begin position="110"/>
        <end position="159"/>
    </location>
</feature>
<feature type="compositionally biased region" description="Basic and acidic residues" evidence="1">
    <location>
        <begin position="132"/>
        <end position="151"/>
    </location>
</feature>
<accession>A0A011MRD3</accession>
<dbReference type="Proteomes" id="UP000020218">
    <property type="component" value="Unassembled WGS sequence"/>
</dbReference>
<dbReference type="AlphaFoldDB" id="A0A011MRD3"/>
<sequence>MHGDHLECDDAGQCQPELAVGEELAIEGGAELGPGIEDVEELEQDEGGEGQRHGVGVAAAAARAGVGTPGVGGERTGRHRQAVEAQAPEARATQDVGVGCAGRALHDARSRRLDAERHRRRAVHDDVDPEDLDRGEGCRQAEQRRAEHGEDGPDVGGQLEADELDDVVVDRPAFLDRPHDAGEIVVGQHHGGGFAGDIGSGDAHGDADVGGLQRRCIVDAVAGHGDDLATRLQRFDDAQLVLGRDAGEDGRRCDHLAQRRTGDALDLAAFTRLAAQAEVARDGGGGCAVVAGDHFHGNAGSLADPDGLLRLRPRRVDDADQGDQRQIVGPAHQVTGRVEIAGGNAPAGQREHAHRAVGEGGVGGAEGGAGGVVHGHLAVRREVSVGACQQHVGRALDPHAHDGALAVEGGHELVRRVEGDFGDARAASGQILEVHATLRRQRQQRALGRVADQLAIVNPAVGAQRRRCQQWQPVG</sequence>
<dbReference type="EMBL" id="JFAX01000027">
    <property type="protein sequence ID" value="EXI65151.1"/>
    <property type="molecule type" value="Genomic_DNA"/>
</dbReference>
<organism evidence="2 3">
    <name type="scientific">Candidatus Accumulibacter adjunctus</name>
    <dbReference type="NCBI Taxonomy" id="1454001"/>
    <lineage>
        <taxon>Bacteria</taxon>
        <taxon>Pseudomonadati</taxon>
        <taxon>Pseudomonadota</taxon>
        <taxon>Betaproteobacteria</taxon>
        <taxon>Candidatus Accumulibacter</taxon>
    </lineage>
</organism>
<feature type="compositionally biased region" description="Low complexity" evidence="1">
    <location>
        <begin position="54"/>
        <end position="66"/>
    </location>
</feature>
<evidence type="ECO:0000256" key="1">
    <source>
        <dbReference type="SAM" id="MobiDB-lite"/>
    </source>
</evidence>